<dbReference type="GO" id="GO:0006281">
    <property type="term" value="P:DNA repair"/>
    <property type="evidence" value="ECO:0007669"/>
    <property type="project" value="InterPro"/>
</dbReference>
<keyword evidence="4" id="KW-0233">DNA recombination</keyword>
<dbReference type="Proteomes" id="UP000019126">
    <property type="component" value="Segment"/>
</dbReference>
<proteinExistence type="inferred from homology"/>
<dbReference type="SUPFAM" id="SSF52540">
    <property type="entry name" value="P-loop containing nucleoside triphosphate hydrolases"/>
    <property type="match status" value="1"/>
</dbReference>
<dbReference type="InterPro" id="IPR020587">
    <property type="entry name" value="RecA_monomer-monomer_interface"/>
</dbReference>
<dbReference type="InterPro" id="IPR049428">
    <property type="entry name" value="RecA-like_N"/>
</dbReference>
<feature type="region of interest" description="Disordered" evidence="5">
    <location>
        <begin position="399"/>
        <end position="421"/>
    </location>
</feature>
<dbReference type="PANTHER" id="PTHR45900">
    <property type="entry name" value="RECA"/>
    <property type="match status" value="1"/>
</dbReference>
<evidence type="ECO:0000313" key="8">
    <source>
        <dbReference type="Proteomes" id="UP000019126"/>
    </source>
</evidence>
<evidence type="ECO:0000256" key="3">
    <source>
        <dbReference type="ARBA" id="ARBA00022840"/>
    </source>
</evidence>
<dbReference type="KEGG" id="vg:18500224"/>
<keyword evidence="8" id="KW-1185">Reference proteome</keyword>
<dbReference type="GO" id="GO:0005524">
    <property type="term" value="F:ATP binding"/>
    <property type="evidence" value="ECO:0007669"/>
    <property type="project" value="UniProtKB-KW"/>
</dbReference>
<dbReference type="PROSITE" id="PS50163">
    <property type="entry name" value="RECA_3"/>
    <property type="match status" value="1"/>
</dbReference>
<keyword evidence="3" id="KW-0067">ATP-binding</keyword>
<reference evidence="7 8" key="1">
    <citation type="submission" date="2014-01" db="EMBL/GenBank/DDBJ databases">
        <title>Genomic analysis and determination of host recognition proteins in staphylococcal Twort-like phages.</title>
        <authorList>
            <person name="Takeuchi I."/>
            <person name="Osada K."/>
            <person name="Asakawa H."/>
            <person name="Miyanaga K."/>
            <person name="Tanji Y."/>
        </authorList>
    </citation>
    <scope>NUCLEOTIDE SEQUENCE [LARGE SCALE GENOMIC DNA]</scope>
    <source>
        <strain evidence="7">PhiSA012</strain>
    </source>
</reference>
<evidence type="ECO:0000256" key="5">
    <source>
        <dbReference type="SAM" id="MobiDB-lite"/>
    </source>
</evidence>
<dbReference type="InterPro" id="IPR013765">
    <property type="entry name" value="DNA_recomb/repair_RecA"/>
</dbReference>
<evidence type="ECO:0000256" key="1">
    <source>
        <dbReference type="ARBA" id="ARBA00009391"/>
    </source>
</evidence>
<organism evidence="7 8">
    <name type="scientific">Staphylococcus phage phiSA12</name>
    <dbReference type="NCBI Taxonomy" id="1450142"/>
    <lineage>
        <taxon>Viruses</taxon>
        <taxon>Duplodnaviria</taxon>
        <taxon>Heunggongvirae</taxon>
        <taxon>Uroviricota</taxon>
        <taxon>Caudoviricetes</taxon>
        <taxon>Herelleviridae</taxon>
        <taxon>Twortvirinae</taxon>
        <taxon>Kayvirus</taxon>
        <taxon>Kayvirus SA12</taxon>
    </lineage>
</organism>
<dbReference type="GO" id="GO:0008094">
    <property type="term" value="F:ATP-dependent activity, acting on DNA"/>
    <property type="evidence" value="ECO:0007669"/>
    <property type="project" value="InterPro"/>
</dbReference>
<evidence type="ECO:0000256" key="2">
    <source>
        <dbReference type="ARBA" id="ARBA00022741"/>
    </source>
</evidence>
<dbReference type="GeneID" id="18500224"/>
<dbReference type="EMBL" id="AB903967">
    <property type="protein sequence ID" value="BAO47176.1"/>
    <property type="molecule type" value="Genomic_DNA"/>
</dbReference>
<accession>W0TWH5</accession>
<keyword evidence="2" id="KW-0547">Nucleotide-binding</keyword>
<dbReference type="PANTHER" id="PTHR45900:SF1">
    <property type="entry name" value="MITOCHONDRIAL DNA REPAIR PROTEIN RECA HOMOLOG-RELATED"/>
    <property type="match status" value="1"/>
</dbReference>
<dbReference type="PRINTS" id="PR00142">
    <property type="entry name" value="RECA"/>
</dbReference>
<dbReference type="RefSeq" id="YP_009006800.1">
    <property type="nucleotide sequence ID" value="NC_023573.1"/>
</dbReference>
<dbReference type="Gene3D" id="3.40.50.300">
    <property type="entry name" value="P-loop containing nucleotide triphosphate hydrolases"/>
    <property type="match status" value="1"/>
</dbReference>
<evidence type="ECO:0000313" key="7">
    <source>
        <dbReference type="EMBL" id="BAO47176.1"/>
    </source>
</evidence>
<evidence type="ECO:0000259" key="6">
    <source>
        <dbReference type="PROSITE" id="PS50163"/>
    </source>
</evidence>
<feature type="domain" description="RecA family profile 2" evidence="6">
    <location>
        <begin position="220"/>
        <end position="299"/>
    </location>
</feature>
<protein>
    <submittedName>
        <fullName evidence="7">Putative DNA repair protein</fullName>
    </submittedName>
</protein>
<comment type="similarity">
    <text evidence="1">Belongs to the RecA family.</text>
</comment>
<dbReference type="Pfam" id="PF00154">
    <property type="entry name" value="RecA_N"/>
    <property type="match status" value="1"/>
</dbReference>
<dbReference type="GO" id="GO:0006310">
    <property type="term" value="P:DNA recombination"/>
    <property type="evidence" value="ECO:0007669"/>
    <property type="project" value="UniProtKB-KW"/>
</dbReference>
<evidence type="ECO:0000256" key="4">
    <source>
        <dbReference type="ARBA" id="ARBA00023172"/>
    </source>
</evidence>
<sequence length="421" mass="47218">MRRIARAKKGKEVDLTDLNTIDLGKELGLTLLSDTNRADIKNVIPTMVPQYDYILGGGIPLGRLTEVYGLTGSGKSTFAVHLSRIATQLGVITIWIDIEGTADNNRMEQLGVDVSKLFSIQSGEGRLKNTVELSVEQVGKELEYWIDTFNEKIPGVPIVFIWDSLGATRTQKEIDGGIDEKQMGLKASATQKVINAVTPKLNDTNTGLIVINQARDDMNAGMYGDPIKSTGGRAFEHSASLRIKVHKASQLKQKSELTGKDEYHGHIMRIETKKSKLSRPGQKAEADLLSDYMVGKEDDPILLNGIDLEHTVYKEAVERGLITKGAWRNYVTLNGEEIKLRDAEWVPVLKDNKELYLELFSRVYGEHFPNGYSPLLNNKVIVTQLEEYQALENYYKEWATDNKQEEQEEELKGESQEKDSE</sequence>
<dbReference type="InterPro" id="IPR027417">
    <property type="entry name" value="P-loop_NTPase"/>
</dbReference>
<dbReference type="OrthoDB" id="5186at10239"/>
<dbReference type="GO" id="GO:0003697">
    <property type="term" value="F:single-stranded DNA binding"/>
    <property type="evidence" value="ECO:0007669"/>
    <property type="project" value="InterPro"/>
</dbReference>
<name>W0TWH5_9CAUD</name>